<keyword evidence="5" id="KW-1003">Cell membrane</keyword>
<evidence type="ECO:0000256" key="6">
    <source>
        <dbReference type="ARBA" id="ARBA00022500"/>
    </source>
</evidence>
<keyword evidence="12" id="KW-0282">Flagellum</keyword>
<evidence type="ECO:0000256" key="9">
    <source>
        <dbReference type="ARBA" id="ARBA00023136"/>
    </source>
</evidence>
<comment type="caution">
    <text evidence="12">The sequence shown here is derived from an EMBL/GenBank/DDBJ whole genome shotgun (WGS) entry which is preliminary data.</text>
</comment>
<dbReference type="GO" id="GO:0044781">
    <property type="term" value="P:bacterial-type flagellum organization"/>
    <property type="evidence" value="ECO:0007669"/>
    <property type="project" value="UniProtKB-KW"/>
</dbReference>
<accession>A0A0W1AAQ0</accession>
<evidence type="ECO:0000256" key="2">
    <source>
        <dbReference type="ARBA" id="ARBA00010004"/>
    </source>
</evidence>
<keyword evidence="4" id="KW-0813">Transport</keyword>
<dbReference type="Pfam" id="PF02050">
    <property type="entry name" value="FliJ"/>
    <property type="match status" value="1"/>
</dbReference>
<dbReference type="GO" id="GO:0009288">
    <property type="term" value="C:bacterial-type flagellum"/>
    <property type="evidence" value="ECO:0007669"/>
    <property type="project" value="InterPro"/>
</dbReference>
<dbReference type="GO" id="GO:0015031">
    <property type="term" value="P:protein transport"/>
    <property type="evidence" value="ECO:0007669"/>
    <property type="project" value="UniProtKB-KW"/>
</dbReference>
<dbReference type="InterPro" id="IPR052570">
    <property type="entry name" value="FliJ"/>
</dbReference>
<keyword evidence="7" id="KW-1005">Bacterial flagellum biogenesis</keyword>
<name>A0A0W1AAQ0_9GAMM</name>
<dbReference type="STRING" id="66969.Lwal_1852"/>
<keyword evidence="12" id="KW-0966">Cell projection</keyword>
<dbReference type="EMBL" id="LNZB01000041">
    <property type="protein sequence ID" value="KTD78417.1"/>
    <property type="molecule type" value="Genomic_DNA"/>
</dbReference>
<keyword evidence="11" id="KW-0175">Coiled coil</keyword>
<keyword evidence="10" id="KW-1006">Bacterial flagellum protein export</keyword>
<dbReference type="Gene3D" id="1.10.287.1700">
    <property type="match status" value="1"/>
</dbReference>
<evidence type="ECO:0000256" key="11">
    <source>
        <dbReference type="SAM" id="Coils"/>
    </source>
</evidence>
<organism evidence="12 13">
    <name type="scientific">Legionella waltersii</name>
    <dbReference type="NCBI Taxonomy" id="66969"/>
    <lineage>
        <taxon>Bacteria</taxon>
        <taxon>Pseudomonadati</taxon>
        <taxon>Pseudomonadota</taxon>
        <taxon>Gammaproteobacteria</taxon>
        <taxon>Legionellales</taxon>
        <taxon>Legionellaceae</taxon>
        <taxon>Legionella</taxon>
    </lineage>
</organism>
<dbReference type="NCBIfam" id="TIGR02473">
    <property type="entry name" value="flagell_FliJ"/>
    <property type="match status" value="1"/>
</dbReference>
<evidence type="ECO:0000313" key="13">
    <source>
        <dbReference type="Proteomes" id="UP000054729"/>
    </source>
</evidence>
<dbReference type="Proteomes" id="UP000054729">
    <property type="component" value="Unassembled WGS sequence"/>
</dbReference>
<reference evidence="12 13" key="1">
    <citation type="submission" date="2015-11" db="EMBL/GenBank/DDBJ databases">
        <title>Genomic analysis of 38 Legionella species identifies large and diverse effector repertoires.</title>
        <authorList>
            <person name="Burstein D."/>
            <person name="Amaro F."/>
            <person name="Zusman T."/>
            <person name="Lifshitz Z."/>
            <person name="Cohen O."/>
            <person name="Gilbert J.A."/>
            <person name="Pupko T."/>
            <person name="Shuman H.A."/>
            <person name="Segal G."/>
        </authorList>
    </citation>
    <scope>NUCLEOTIDE SEQUENCE [LARGE SCALE GENOMIC DNA]</scope>
    <source>
        <strain evidence="12 13">ATCC 51914</strain>
    </source>
</reference>
<dbReference type="GO" id="GO:0005886">
    <property type="term" value="C:plasma membrane"/>
    <property type="evidence" value="ECO:0007669"/>
    <property type="project" value="UniProtKB-SubCell"/>
</dbReference>
<evidence type="ECO:0000256" key="10">
    <source>
        <dbReference type="ARBA" id="ARBA00023225"/>
    </source>
</evidence>
<dbReference type="InterPro" id="IPR053716">
    <property type="entry name" value="Flag_assembly_chemotaxis_eff"/>
</dbReference>
<keyword evidence="12" id="KW-0969">Cilium</keyword>
<dbReference type="InterPro" id="IPR012823">
    <property type="entry name" value="Flagell_FliJ"/>
</dbReference>
<comment type="similarity">
    <text evidence="2">Belongs to the FliJ family.</text>
</comment>
<evidence type="ECO:0000256" key="7">
    <source>
        <dbReference type="ARBA" id="ARBA00022795"/>
    </source>
</evidence>
<dbReference type="GO" id="GO:0006935">
    <property type="term" value="P:chemotaxis"/>
    <property type="evidence" value="ECO:0007669"/>
    <property type="project" value="UniProtKB-KW"/>
</dbReference>
<evidence type="ECO:0000256" key="4">
    <source>
        <dbReference type="ARBA" id="ARBA00022448"/>
    </source>
</evidence>
<keyword evidence="13" id="KW-1185">Reference proteome</keyword>
<dbReference type="PATRIC" id="fig|66969.6.peg.2013"/>
<gene>
    <name evidence="12" type="primary">fliJ</name>
    <name evidence="12" type="ORF">Lwal_1852</name>
</gene>
<sequence>MSERLGRLTLLLQIKQEHTHTAYLELLKAKDLFNQNKARHEQLVGYRQEYMKQLETMGQQGTTLGPLRNRLNFINHLDTALIQLNTHLAQLAKARTKADLSYKQAKTAEEGIKKLIERVKKAEEYILQRQEQKEMDEYARKQWYNKLNKDHEKPLGE</sequence>
<proteinExistence type="inferred from homology"/>
<dbReference type="RefSeq" id="WP_058480507.1">
    <property type="nucleotide sequence ID" value="NZ_CAAAIQ010000004.1"/>
</dbReference>
<feature type="coiled-coil region" evidence="11">
    <location>
        <begin position="105"/>
        <end position="132"/>
    </location>
</feature>
<protein>
    <recommendedName>
        <fullName evidence="3">Flagellar FliJ protein</fullName>
    </recommendedName>
</protein>
<dbReference type="OrthoDB" id="5650324at2"/>
<keyword evidence="6" id="KW-0145">Chemotaxis</keyword>
<evidence type="ECO:0000256" key="8">
    <source>
        <dbReference type="ARBA" id="ARBA00022927"/>
    </source>
</evidence>
<evidence type="ECO:0000313" key="12">
    <source>
        <dbReference type="EMBL" id="KTD78417.1"/>
    </source>
</evidence>
<dbReference type="GO" id="GO:0071973">
    <property type="term" value="P:bacterial-type flagellum-dependent cell motility"/>
    <property type="evidence" value="ECO:0007669"/>
    <property type="project" value="InterPro"/>
</dbReference>
<evidence type="ECO:0000256" key="5">
    <source>
        <dbReference type="ARBA" id="ARBA00022475"/>
    </source>
</evidence>
<dbReference type="PANTHER" id="PTHR38786:SF1">
    <property type="entry name" value="FLAGELLAR FLIJ PROTEIN"/>
    <property type="match status" value="1"/>
</dbReference>
<dbReference type="AlphaFoldDB" id="A0A0W1AAQ0"/>
<evidence type="ECO:0000256" key="3">
    <source>
        <dbReference type="ARBA" id="ARBA00020392"/>
    </source>
</evidence>
<comment type="subcellular location">
    <subcellularLocation>
        <location evidence="1">Cell membrane</location>
        <topology evidence="1">Peripheral membrane protein</topology>
        <orientation evidence="1">Cytoplasmic side</orientation>
    </subcellularLocation>
</comment>
<keyword evidence="9" id="KW-0472">Membrane</keyword>
<dbReference type="PANTHER" id="PTHR38786">
    <property type="entry name" value="FLAGELLAR FLIJ PROTEIN"/>
    <property type="match status" value="1"/>
</dbReference>
<evidence type="ECO:0000256" key="1">
    <source>
        <dbReference type="ARBA" id="ARBA00004413"/>
    </source>
</evidence>
<keyword evidence="8" id="KW-0653">Protein transport</keyword>